<keyword evidence="6 7" id="KW-1015">Disulfide bond</keyword>
<keyword evidence="7" id="KW-0245">EGF-like domain</keyword>
<gene>
    <name evidence="13" type="ORF">TTHERM_00678480</name>
</gene>
<feature type="disulfide bond" evidence="7">
    <location>
        <begin position="1046"/>
        <end position="1055"/>
    </location>
</feature>
<dbReference type="InterPro" id="IPR052798">
    <property type="entry name" value="Giardia_VSA"/>
</dbReference>
<dbReference type="Gene3D" id="2.10.220.10">
    <property type="entry name" value="Hormone Receptor, Insulin-like Growth Factor Receptor 1, Chain A, domain 2"/>
    <property type="match status" value="4"/>
</dbReference>
<evidence type="ECO:0000256" key="5">
    <source>
        <dbReference type="ARBA" id="ARBA00023136"/>
    </source>
</evidence>
<evidence type="ECO:0000256" key="10">
    <source>
        <dbReference type="SAM" id="SignalP"/>
    </source>
</evidence>
<dbReference type="PANTHER" id="PTHR23275:SF101">
    <property type="entry name" value="PROTEIN CONVERTASE SUBTILISIN_KEXINTYPE 5, PUTATIVE-RELATED"/>
    <property type="match status" value="1"/>
</dbReference>
<dbReference type="GeneID" id="7836131"/>
<sequence length="1846" mass="207579">MDKLTLFQIFSCLIFVSIKEAHAQTSNTSNNPNQTTNNACNIKHCITCSTSTQECTQCETNMTYDLQLQACINIGPCPLGQYKTSPTSPCQDCYQTCKSCYDGQPTSCYDCVDGYVQAPDLYSNKLICVSCTILNCRECFSKDECSICEDGFLLNKNTGLCEPCQIQNCQDCSGDKTKCNTCLLSYQLQISNNQQICVLKGNCQLGYYQDSQGNCSQKCDVSCLHCFSAGNSNCYQCAQGYYQSNKQCLPCSSNCQTCQKSDHYCTSCPNNMILSGSACIQKCNYGEYNNNGFCQPCPPNCVQCIDGNTCTACTDKTQFQISNGQCVGVCQNGYYNQLSRSDMDLWQQFKFQQIVSQPNCQKCNSSCATCSVYQNNCTSCKNGYLLNPNNYCQNQCNSSQFLFYDPYQKQSICMQCPYPCGSCKDQFTCTSCISSDFTLDSTGACTFSGYNVGNCKENQVNFSQLCLDSCPTGTILQGDTCMCDYSCNFCLLQVSNMITECVQCNNPDYFQSQGVCSQQCPQNLYQIGKVFYYQGRTPYFYNSCVAKCPQSLFSQVSINSRQCVQSCTSGYTQIQNMCVNTPCTSQQFFDTNSYSNDQNLGINNKSLTSYCISCDPSCSNCDSQGNQNCLGCATGYYQQIRFPSTGGQPFQVCTKTCDQGYIVPPGSSQCKQCQSQCQVCASGLYSILSSILHPQVTNQNVYDCLQNCPPGTVAQNNQYTCNVNTEIDVIVDYTNSVDNLFCVQSNINIALAINTIQSLTQNPKYNCTVAGLNLPIQMQNINQGQYTKFNGVIPANTLQEDQSYNITCNVTMNNVNYSSSQQISTFKLIPGNFTVDQTSGTALNQTFYFSISGFYLDNISPDDYLLQYQISAQMSAISYPYNNYTIFQTNDQFFRSNPDQALGLNYTYAYTFPQIFAPANITIYLTVYGVSALQRVYNLTINLQPCNQTQNQQSLSTKLQQIINQLNVNQNAPINLTSLIAFTQQLQKNNIVPSLDLGQKQAISIQKMISNQPFIDIFITCNAAKDCSGQGTCKQNITSYYNKCDCFVGFSGEICSWSTADLNLVQMVYNSFLDQSSQLLQNITLNPTTSTNILSNLINQMYYLVQIRDVFNSDIMSKFMNLLNSPQIYTNSNAIQSTGQLLSINDFAIDILRKASSNGTVTQSLVQAVQNNFVQTLYLLQNNLQQGQQMTFSLNNVNAQIQDLTYANYQGNQQIEMTGDGMTPQTSWDLFIPTSVFGYQAGNLYAQAIVYPCDLQQISQQNYTNTTYNLVASNIIDITIRSKSNMQQYQVQNTQTPIQITLQRQITQQDMQFYQLPYTLNCTYQLQDGTWTSNGLKTIDNGDGTFTCVTNHLTNFAVQIESYNPNYYTKSSDNKSLSSSSSYQFQQSLFIVLNFVIIITLGHVWGIVAIKRDKIQKRRQSQIIQQQVQSNSLIQKSPPNQQNGGVTININQDQQIDSIFNQQQQFQYPPQQKEMKLEGIHVTHHREIEKEQMIAGVPIFGDATETQKVQIKSKSKISKLQIDQVNIDNANMVSQNPEQIDKIAQNLARRLKEQEIDMANQDDQSGEPAKNFKEKEVNIIPISTFYQQPYMTNQASPQMTLLQNPTNAPDQIVMNDPYTLEVSPNIIQGVPIQENNEQRERAESLRKYVEKLDKNKQYIDKAQQEKLRLLIYYHPIFSFTHPLPYVTAPVRTILFFQFIAIYEWLTLSSVNIETPLDSLTFGVGLSIFFQVLIGKAIIQYVIPAILYILATIEKICTSQVRYSYSSFLKYIFILTLTVYCLVMFSNLTSSNINTLKEFTNFIALLIITIIADYFVIDFFIIKLQQSCNSVLMLKLIKAKNLCLGES</sequence>
<evidence type="ECO:0000256" key="9">
    <source>
        <dbReference type="SAM" id="Phobius"/>
    </source>
</evidence>
<feature type="coiled-coil region" evidence="8">
    <location>
        <begin position="1635"/>
        <end position="1665"/>
    </location>
</feature>
<evidence type="ECO:0000259" key="12">
    <source>
        <dbReference type="PROSITE" id="PS50221"/>
    </source>
</evidence>
<dbReference type="RefSeq" id="XP_001027824.2">
    <property type="nucleotide sequence ID" value="XM_001027824.2"/>
</dbReference>
<accession>I7MB43</accession>
<dbReference type="GO" id="GO:0005886">
    <property type="term" value="C:plasma membrane"/>
    <property type="evidence" value="ECO:0007669"/>
    <property type="project" value="UniProtKB-SubCell"/>
</dbReference>
<feature type="transmembrane region" description="Helical" evidence="9">
    <location>
        <begin position="1688"/>
        <end position="1707"/>
    </location>
</feature>
<evidence type="ECO:0000256" key="2">
    <source>
        <dbReference type="ARBA" id="ARBA00022475"/>
    </source>
</evidence>
<organism evidence="13 14">
    <name type="scientific">Tetrahymena thermophila (strain SB210)</name>
    <dbReference type="NCBI Taxonomy" id="312017"/>
    <lineage>
        <taxon>Eukaryota</taxon>
        <taxon>Sar</taxon>
        <taxon>Alveolata</taxon>
        <taxon>Ciliophora</taxon>
        <taxon>Intramacronucleata</taxon>
        <taxon>Oligohymenophorea</taxon>
        <taxon>Hymenostomatida</taxon>
        <taxon>Tetrahymenina</taxon>
        <taxon>Tetrahymenidae</taxon>
        <taxon>Tetrahymena</taxon>
    </lineage>
</organism>
<dbReference type="InterPro" id="IPR057244">
    <property type="entry name" value="GAIN_B"/>
</dbReference>
<dbReference type="Proteomes" id="UP000009168">
    <property type="component" value="Unassembled WGS sequence"/>
</dbReference>
<feature type="domain" description="GAIN-B" evidence="12">
    <location>
        <begin position="1188"/>
        <end position="1366"/>
    </location>
</feature>
<feature type="domain" description="EGF-like" evidence="11">
    <location>
        <begin position="1017"/>
        <end position="1056"/>
    </location>
</feature>
<evidence type="ECO:0000259" key="11">
    <source>
        <dbReference type="PROSITE" id="PS50026"/>
    </source>
</evidence>
<dbReference type="PROSITE" id="PS50026">
    <property type="entry name" value="EGF_3"/>
    <property type="match status" value="1"/>
</dbReference>
<protein>
    <submittedName>
        <fullName evidence="13">Latrophilin/CL-like GPS domain protein</fullName>
    </submittedName>
</protein>
<keyword evidence="8" id="KW-0175">Coiled coil</keyword>
<name>I7MB43_TETTS</name>
<evidence type="ECO:0000313" key="14">
    <source>
        <dbReference type="Proteomes" id="UP000009168"/>
    </source>
</evidence>
<dbReference type="SMART" id="SM00181">
    <property type="entry name" value="EGF"/>
    <property type="match status" value="9"/>
</dbReference>
<dbReference type="OrthoDB" id="304821at2759"/>
<keyword evidence="4 9" id="KW-1133">Transmembrane helix</keyword>
<evidence type="ECO:0000256" key="7">
    <source>
        <dbReference type="PROSITE-ProRule" id="PRU00076"/>
    </source>
</evidence>
<evidence type="ECO:0000256" key="3">
    <source>
        <dbReference type="ARBA" id="ARBA00022692"/>
    </source>
</evidence>
<evidence type="ECO:0000256" key="6">
    <source>
        <dbReference type="ARBA" id="ARBA00023157"/>
    </source>
</evidence>
<evidence type="ECO:0000256" key="4">
    <source>
        <dbReference type="ARBA" id="ARBA00022989"/>
    </source>
</evidence>
<feature type="disulfide bond" evidence="7">
    <location>
        <begin position="1027"/>
        <end position="1044"/>
    </location>
</feature>
<dbReference type="InterPro" id="IPR009030">
    <property type="entry name" value="Growth_fac_rcpt_cys_sf"/>
</dbReference>
<dbReference type="InterPro" id="IPR000742">
    <property type="entry name" value="EGF"/>
</dbReference>
<feature type="transmembrane region" description="Helical" evidence="9">
    <location>
        <begin position="1389"/>
        <end position="1410"/>
    </location>
</feature>
<evidence type="ECO:0000313" key="13">
    <source>
        <dbReference type="EMBL" id="EAS07582.2"/>
    </source>
</evidence>
<feature type="transmembrane region" description="Helical" evidence="9">
    <location>
        <begin position="1801"/>
        <end position="1821"/>
    </location>
</feature>
<evidence type="ECO:0000256" key="1">
    <source>
        <dbReference type="ARBA" id="ARBA00004236"/>
    </source>
</evidence>
<dbReference type="SMART" id="SM00303">
    <property type="entry name" value="GPS"/>
    <property type="match status" value="1"/>
</dbReference>
<keyword evidence="10" id="KW-0732">Signal</keyword>
<keyword evidence="5 9" id="KW-0472">Membrane</keyword>
<dbReference type="InterPro" id="IPR000203">
    <property type="entry name" value="GPS"/>
</dbReference>
<reference evidence="14" key="1">
    <citation type="journal article" date="2006" name="PLoS Biol.">
        <title>Macronuclear genome sequence of the ciliate Tetrahymena thermophila, a model eukaryote.</title>
        <authorList>
            <person name="Eisen J.A."/>
            <person name="Coyne R.S."/>
            <person name="Wu M."/>
            <person name="Wu D."/>
            <person name="Thiagarajan M."/>
            <person name="Wortman J.R."/>
            <person name="Badger J.H."/>
            <person name="Ren Q."/>
            <person name="Amedeo P."/>
            <person name="Jones K.M."/>
            <person name="Tallon L.J."/>
            <person name="Delcher A.L."/>
            <person name="Salzberg S.L."/>
            <person name="Silva J.C."/>
            <person name="Haas B.J."/>
            <person name="Majoros W.H."/>
            <person name="Farzad M."/>
            <person name="Carlton J.M."/>
            <person name="Smith R.K. Jr."/>
            <person name="Garg J."/>
            <person name="Pearlman R.E."/>
            <person name="Karrer K.M."/>
            <person name="Sun L."/>
            <person name="Manning G."/>
            <person name="Elde N.C."/>
            <person name="Turkewitz A.P."/>
            <person name="Asai D.J."/>
            <person name="Wilkes D.E."/>
            <person name="Wang Y."/>
            <person name="Cai H."/>
            <person name="Collins K."/>
            <person name="Stewart B.A."/>
            <person name="Lee S.R."/>
            <person name="Wilamowska K."/>
            <person name="Weinberg Z."/>
            <person name="Ruzzo W.L."/>
            <person name="Wloga D."/>
            <person name="Gaertig J."/>
            <person name="Frankel J."/>
            <person name="Tsao C.-C."/>
            <person name="Gorovsky M.A."/>
            <person name="Keeling P.J."/>
            <person name="Waller R.F."/>
            <person name="Patron N.J."/>
            <person name="Cherry J.M."/>
            <person name="Stover N.A."/>
            <person name="Krieger C.J."/>
            <person name="del Toro C."/>
            <person name="Ryder H.F."/>
            <person name="Williamson S.C."/>
            <person name="Barbeau R.A."/>
            <person name="Hamilton E.P."/>
            <person name="Orias E."/>
        </authorList>
    </citation>
    <scope>NUCLEOTIDE SEQUENCE [LARGE SCALE GENOMIC DNA]</scope>
    <source>
        <strain evidence="14">SB210</strain>
    </source>
</reference>
<dbReference type="eggNOG" id="KOG3525">
    <property type="taxonomic scope" value="Eukaryota"/>
</dbReference>
<dbReference type="InParanoid" id="I7MB43"/>
<dbReference type="EMBL" id="GG662216">
    <property type="protein sequence ID" value="EAS07582.2"/>
    <property type="molecule type" value="Genomic_DNA"/>
</dbReference>
<dbReference type="PROSITE" id="PS00022">
    <property type="entry name" value="EGF_1"/>
    <property type="match status" value="1"/>
</dbReference>
<dbReference type="SUPFAM" id="SSF57184">
    <property type="entry name" value="Growth factor receptor domain"/>
    <property type="match status" value="4"/>
</dbReference>
<keyword evidence="14" id="KW-1185">Reference proteome</keyword>
<keyword evidence="2" id="KW-1003">Cell membrane</keyword>
<feature type="transmembrane region" description="Helical" evidence="9">
    <location>
        <begin position="1727"/>
        <end position="1749"/>
    </location>
</feature>
<dbReference type="InterPro" id="IPR006212">
    <property type="entry name" value="Furin_repeat"/>
</dbReference>
<dbReference type="PROSITE" id="PS50221">
    <property type="entry name" value="GAIN_B"/>
    <property type="match status" value="1"/>
</dbReference>
<dbReference type="PROSITE" id="PS01186">
    <property type="entry name" value="EGF_2"/>
    <property type="match status" value="1"/>
</dbReference>
<dbReference type="PANTHER" id="PTHR23275">
    <property type="entry name" value="CABRIOLET.-RELATED"/>
    <property type="match status" value="1"/>
</dbReference>
<evidence type="ECO:0000256" key="8">
    <source>
        <dbReference type="SAM" id="Coils"/>
    </source>
</evidence>
<dbReference type="SMART" id="SM00261">
    <property type="entry name" value="FU"/>
    <property type="match status" value="11"/>
</dbReference>
<proteinExistence type="predicted"/>
<feature type="chain" id="PRO_5003712382" evidence="10">
    <location>
        <begin position="24"/>
        <end position="1846"/>
    </location>
</feature>
<comment type="subcellular location">
    <subcellularLocation>
        <location evidence="1">Cell membrane</location>
    </subcellularLocation>
</comment>
<feature type="signal peptide" evidence="10">
    <location>
        <begin position="1"/>
        <end position="23"/>
    </location>
</feature>
<keyword evidence="3 9" id="KW-0812">Transmembrane</keyword>
<dbReference type="CDD" id="cd00064">
    <property type="entry name" value="FU"/>
    <property type="match status" value="3"/>
</dbReference>
<comment type="caution">
    <text evidence="7">Lacks conserved residue(s) required for the propagation of feature annotation.</text>
</comment>
<feature type="transmembrane region" description="Helical" evidence="9">
    <location>
        <begin position="1770"/>
        <end position="1789"/>
    </location>
</feature>
<dbReference type="KEGG" id="tet:TTHERM_00678480"/>